<organism evidence="1 2">
    <name type="scientific">Sphingobacterium griseoflavum</name>
    <dbReference type="NCBI Taxonomy" id="1474952"/>
    <lineage>
        <taxon>Bacteria</taxon>
        <taxon>Pseudomonadati</taxon>
        <taxon>Bacteroidota</taxon>
        <taxon>Sphingobacteriia</taxon>
        <taxon>Sphingobacteriales</taxon>
        <taxon>Sphingobacteriaceae</taxon>
        <taxon>Sphingobacterium</taxon>
    </lineage>
</organism>
<keyword evidence="2" id="KW-1185">Reference proteome</keyword>
<evidence type="ECO:0000313" key="2">
    <source>
        <dbReference type="Proteomes" id="UP000620550"/>
    </source>
</evidence>
<dbReference type="Proteomes" id="UP000620550">
    <property type="component" value="Unassembled WGS sequence"/>
</dbReference>
<comment type="caution">
    <text evidence="1">The sequence shown here is derived from an EMBL/GenBank/DDBJ whole genome shotgun (WGS) entry which is preliminary data.</text>
</comment>
<evidence type="ECO:0000313" key="1">
    <source>
        <dbReference type="EMBL" id="GHE34998.1"/>
    </source>
</evidence>
<gene>
    <name evidence="1" type="ORF">GCM10017764_17740</name>
</gene>
<reference evidence="2" key="1">
    <citation type="journal article" date="2019" name="Int. J. Syst. Evol. Microbiol.">
        <title>The Global Catalogue of Microorganisms (GCM) 10K type strain sequencing project: providing services to taxonomists for standard genome sequencing and annotation.</title>
        <authorList>
            <consortium name="The Broad Institute Genomics Platform"/>
            <consortium name="The Broad Institute Genome Sequencing Center for Infectious Disease"/>
            <person name="Wu L."/>
            <person name="Ma J."/>
        </authorList>
    </citation>
    <scope>NUCLEOTIDE SEQUENCE [LARGE SCALE GENOMIC DNA]</scope>
    <source>
        <strain evidence="2">CGMCC 1.12966</strain>
    </source>
</reference>
<sequence>MNQRQHNKPHTPKELIKIIRRKFSINNRAQADSYSYHVFLKKVSKKMVREIEMQGYRVEVVKRNDRRFVLKVIGRKSVKMDVLS</sequence>
<protein>
    <submittedName>
        <fullName evidence="1">Uncharacterized protein</fullName>
    </submittedName>
</protein>
<name>A0ABQ3HU49_9SPHI</name>
<accession>A0ABQ3HU49</accession>
<dbReference type="EMBL" id="BNAF01000006">
    <property type="protein sequence ID" value="GHE34998.1"/>
    <property type="molecule type" value="Genomic_DNA"/>
</dbReference>
<proteinExistence type="predicted"/>